<reference evidence="1 2" key="1">
    <citation type="journal article" date="2014" name="Genome Announc.">
        <title>Draft Genome Sequence of the Antitrypanosomally Active Sponge-Associated Bacterium Actinokineospora sp. Strain EG49.</title>
        <authorList>
            <person name="Harjes J."/>
            <person name="Ryu T."/>
            <person name="Abdelmohsen U.R."/>
            <person name="Moitinho-Silva L."/>
            <person name="Horn H."/>
            <person name="Ravasi T."/>
            <person name="Hentschel U."/>
        </authorList>
    </citation>
    <scope>NUCLEOTIDE SEQUENCE [LARGE SCALE GENOMIC DNA]</scope>
    <source>
        <strain evidence="1 2">EG49</strain>
    </source>
</reference>
<proteinExistence type="predicted"/>
<evidence type="ECO:0000313" key="2">
    <source>
        <dbReference type="Proteomes" id="UP000019277"/>
    </source>
</evidence>
<dbReference type="Proteomes" id="UP000019277">
    <property type="component" value="Unassembled WGS sequence"/>
</dbReference>
<sequence>MGAVGRGDGGQAGHGALLGVGPLRKMRQAARRGGLGVCVR</sequence>
<gene>
    <name evidence="1" type="ORF">UO65_1889</name>
</gene>
<protein>
    <submittedName>
        <fullName evidence="1">Uncharacterized protein</fullName>
    </submittedName>
</protein>
<name>W7J166_9PSEU</name>
<comment type="caution">
    <text evidence="1">The sequence shown here is derived from an EMBL/GenBank/DDBJ whole genome shotgun (WGS) entry which is preliminary data.</text>
</comment>
<accession>W7J166</accession>
<organism evidence="1 2">
    <name type="scientific">Actinokineospora spheciospongiae</name>
    <dbReference type="NCBI Taxonomy" id="909613"/>
    <lineage>
        <taxon>Bacteria</taxon>
        <taxon>Bacillati</taxon>
        <taxon>Actinomycetota</taxon>
        <taxon>Actinomycetes</taxon>
        <taxon>Pseudonocardiales</taxon>
        <taxon>Pseudonocardiaceae</taxon>
        <taxon>Actinokineospora</taxon>
    </lineage>
</organism>
<evidence type="ECO:0000313" key="1">
    <source>
        <dbReference type="EMBL" id="EWC62767.1"/>
    </source>
</evidence>
<dbReference type="AlphaFoldDB" id="W7J166"/>
<dbReference type="EMBL" id="AYXG01000071">
    <property type="protein sequence ID" value="EWC62767.1"/>
    <property type="molecule type" value="Genomic_DNA"/>
</dbReference>
<keyword evidence="2" id="KW-1185">Reference proteome</keyword>